<sequence length="98" mass="11008">MTLTPDMYNCWPGGQEPTAEEIQSCDALEIHPLLNASETDDETWYEPCDRDDAEIWGVYLHLKEGGIESLTDCQTEADALLIGNALAGIWDLDLHCFY</sequence>
<dbReference type="AlphaFoldDB" id="A0A5E8GT17"/>
<gene>
    <name evidence="1" type="ORF">SADFL11_PLAS40</name>
</gene>
<evidence type="ECO:0000313" key="2">
    <source>
        <dbReference type="Proteomes" id="UP000004703"/>
    </source>
</evidence>
<proteinExistence type="predicted"/>
<dbReference type="RefSeq" id="WP_008194807.1">
    <property type="nucleotide sequence ID" value="NZ_CM011002.1"/>
</dbReference>
<dbReference type="Proteomes" id="UP000004703">
    <property type="component" value="Chromosome"/>
</dbReference>
<comment type="caution">
    <text evidence="1">The sequence shown here is derived from an EMBL/GenBank/DDBJ whole genome shotgun (WGS) entry which is preliminary data.</text>
</comment>
<accession>A0A5E8GT17</accession>
<dbReference type="EMBL" id="ACCU02000003">
    <property type="protein sequence ID" value="EEE42868.1"/>
    <property type="molecule type" value="Genomic_DNA"/>
</dbReference>
<name>A0A5E8GT17_ROSAD</name>
<reference evidence="1 2" key="1">
    <citation type="submission" date="2008-01" db="EMBL/GenBank/DDBJ databases">
        <authorList>
            <person name="Wagner-Dobler I."/>
            <person name="Ferriera S."/>
            <person name="Johnson J."/>
            <person name="Kravitz S."/>
            <person name="Beeson K."/>
            <person name="Sutton G."/>
            <person name="Rogers Y.-H."/>
            <person name="Friedman R."/>
            <person name="Frazier M."/>
            <person name="Venter J.C."/>
        </authorList>
    </citation>
    <scope>NUCLEOTIDE SEQUENCE [LARGE SCALE GENOMIC DNA]</scope>
    <source>
        <strain evidence="2">DSM 17067 / NCIMB 14079 / DFL-11</strain>
    </source>
</reference>
<organism evidence="1 2">
    <name type="scientific">Roseibium alexandrii (strain DSM 17067 / NCIMB 14079 / DFL-11)</name>
    <name type="common">Labrenzia alexandrii</name>
    <dbReference type="NCBI Taxonomy" id="244592"/>
    <lineage>
        <taxon>Bacteria</taxon>
        <taxon>Pseudomonadati</taxon>
        <taxon>Pseudomonadota</taxon>
        <taxon>Alphaproteobacteria</taxon>
        <taxon>Hyphomicrobiales</taxon>
        <taxon>Stappiaceae</taxon>
        <taxon>Roseibium</taxon>
    </lineage>
</organism>
<evidence type="ECO:0000313" key="1">
    <source>
        <dbReference type="EMBL" id="EEE42868.1"/>
    </source>
</evidence>
<protein>
    <submittedName>
        <fullName evidence="1">Uncharacterized protein</fullName>
    </submittedName>
</protein>
<reference evidence="1 2" key="2">
    <citation type="submission" date="2013-04" db="EMBL/GenBank/DDBJ databases">
        <authorList>
            <person name="Fiebig A."/>
            <person name="Pradella S."/>
            <person name="Wagner-Doebler I."/>
        </authorList>
    </citation>
    <scope>NUCLEOTIDE SEQUENCE [LARGE SCALE GENOMIC DNA]</scope>
    <source>
        <strain evidence="2">DSM 17067 / NCIMB 14079 / DFL-11</strain>
    </source>
</reference>